<organism evidence="12 13">
    <name type="scientific">Eptatretus burgeri</name>
    <name type="common">Inshore hagfish</name>
    <dbReference type="NCBI Taxonomy" id="7764"/>
    <lineage>
        <taxon>Eukaryota</taxon>
        <taxon>Metazoa</taxon>
        <taxon>Chordata</taxon>
        <taxon>Craniata</taxon>
        <taxon>Vertebrata</taxon>
        <taxon>Cyclostomata</taxon>
        <taxon>Myxini</taxon>
        <taxon>Myxiniformes</taxon>
        <taxon>Myxinidae</taxon>
        <taxon>Eptatretinae</taxon>
        <taxon>Eptatretus</taxon>
    </lineage>
</organism>
<evidence type="ECO:0000313" key="12">
    <source>
        <dbReference type="Ensembl" id="ENSEBUP00000013884.1"/>
    </source>
</evidence>
<name>A0A8C4QEQ7_EPTBU</name>
<protein>
    <recommendedName>
        <fullName evidence="11">rRNA adenine N(6)-methyltransferase</fullName>
        <ecNumber evidence="11">2.1.1.-</ecNumber>
    </recommendedName>
</protein>
<keyword evidence="10" id="KW-0804">Transcription</keyword>
<keyword evidence="8" id="KW-0805">Transcription regulation</keyword>
<keyword evidence="6" id="KW-0694">RNA-binding</keyword>
<comment type="similarity">
    <text evidence="11">Belongs to the class I-like SAM-binding methyltransferase superfamily. rRNA adenine N(6)-methyltransferase family.</text>
</comment>
<evidence type="ECO:0000256" key="5">
    <source>
        <dbReference type="ARBA" id="ARBA00022691"/>
    </source>
</evidence>
<dbReference type="Proteomes" id="UP000694388">
    <property type="component" value="Unplaced"/>
</dbReference>
<dbReference type="Pfam" id="PF00398">
    <property type="entry name" value="RrnaAD"/>
    <property type="match status" value="1"/>
</dbReference>
<keyword evidence="5 11" id="KW-0949">S-adenosyl-L-methionine</keyword>
<dbReference type="AlphaFoldDB" id="A0A8C4QEQ7"/>
<dbReference type="SUPFAM" id="SSF53335">
    <property type="entry name" value="S-adenosyl-L-methionine-dependent methyltransferases"/>
    <property type="match status" value="1"/>
</dbReference>
<keyword evidence="4 11" id="KW-0808">Transferase</keyword>
<keyword evidence="13" id="KW-1185">Reference proteome</keyword>
<evidence type="ECO:0000313" key="13">
    <source>
        <dbReference type="Proteomes" id="UP000694388"/>
    </source>
</evidence>
<keyword evidence="9" id="KW-0496">Mitochondrion</keyword>
<evidence type="ECO:0000256" key="9">
    <source>
        <dbReference type="ARBA" id="ARBA00023128"/>
    </source>
</evidence>
<dbReference type="GO" id="GO:0005759">
    <property type="term" value="C:mitochondrial matrix"/>
    <property type="evidence" value="ECO:0007669"/>
    <property type="project" value="TreeGrafter"/>
</dbReference>
<dbReference type="InterPro" id="IPR029063">
    <property type="entry name" value="SAM-dependent_MTases_sf"/>
</dbReference>
<evidence type="ECO:0000256" key="4">
    <source>
        <dbReference type="ARBA" id="ARBA00022679"/>
    </source>
</evidence>
<dbReference type="GO" id="GO:0034246">
    <property type="term" value="F:mitochondrial transcription factor activity"/>
    <property type="evidence" value="ECO:0007669"/>
    <property type="project" value="TreeGrafter"/>
</dbReference>
<dbReference type="PIRSF" id="PIRSF027833">
    <property type="entry name" value="MtTFB2"/>
    <property type="match status" value="1"/>
</dbReference>
<evidence type="ECO:0000256" key="1">
    <source>
        <dbReference type="ARBA" id="ARBA00004173"/>
    </source>
</evidence>
<dbReference type="Gene3D" id="3.40.50.150">
    <property type="entry name" value="Vaccinia Virus protein VP39"/>
    <property type="match status" value="1"/>
</dbReference>
<keyword evidence="3 11" id="KW-0489">Methyltransferase</keyword>
<dbReference type="PANTHER" id="PTHR11727">
    <property type="entry name" value="DIMETHYLADENOSINE TRANSFERASE"/>
    <property type="match status" value="1"/>
</dbReference>
<evidence type="ECO:0000256" key="6">
    <source>
        <dbReference type="ARBA" id="ARBA00022884"/>
    </source>
</evidence>
<evidence type="ECO:0000256" key="8">
    <source>
        <dbReference type="ARBA" id="ARBA00023015"/>
    </source>
</evidence>
<dbReference type="Ensembl" id="ENSEBUT00000014460.1">
    <property type="protein sequence ID" value="ENSEBUP00000013884.1"/>
    <property type="gene ID" value="ENSEBUG00000008756.1"/>
</dbReference>
<reference evidence="12" key="2">
    <citation type="submission" date="2025-09" db="UniProtKB">
        <authorList>
            <consortium name="Ensembl"/>
        </authorList>
    </citation>
    <scope>IDENTIFICATION</scope>
</reference>
<evidence type="ECO:0000256" key="2">
    <source>
        <dbReference type="ARBA" id="ARBA00022552"/>
    </source>
</evidence>
<evidence type="ECO:0000256" key="3">
    <source>
        <dbReference type="ARBA" id="ARBA00022603"/>
    </source>
</evidence>
<proteinExistence type="inferred from homology"/>
<dbReference type="PANTHER" id="PTHR11727:SF13">
    <property type="entry name" value="DIMETHYLADENOSINE TRANSFERASE 2, MITOCHONDRIAL"/>
    <property type="match status" value="1"/>
</dbReference>
<sequence length="215" mass="24986">MDLQLFESRPPFIMADELFEQLGLQVGSWNGVIPLRVLAFLPISSARQLLWRQIFHIFHRTSIYQLGRVELNVIMNEQLYQKLSADVGSKDYRCFAVLWQESCHITLLHMNMCFVRLTPRKDLFTVNMEPAMVDLFCSMVYQCLALPNRKLIDKLNLWSLGRGCEIMTAAGLDPDMKSREISPLSYRHLFLTLIEHQDAIMVSKEMLMKSLSKQN</sequence>
<dbReference type="EC" id="2.1.1.-" evidence="11"/>
<dbReference type="GO" id="GO:0006391">
    <property type="term" value="P:transcription initiation at mitochondrial promoter"/>
    <property type="evidence" value="ECO:0007669"/>
    <property type="project" value="TreeGrafter"/>
</dbReference>
<accession>A0A8C4QEQ7</accession>
<dbReference type="GO" id="GO:0003723">
    <property type="term" value="F:RNA binding"/>
    <property type="evidence" value="ECO:0007669"/>
    <property type="project" value="UniProtKB-KW"/>
</dbReference>
<comment type="subcellular location">
    <subcellularLocation>
        <location evidence="1">Mitochondrion</location>
    </subcellularLocation>
</comment>
<evidence type="ECO:0000256" key="10">
    <source>
        <dbReference type="ARBA" id="ARBA00023163"/>
    </source>
</evidence>
<reference evidence="12" key="1">
    <citation type="submission" date="2025-08" db="UniProtKB">
        <authorList>
            <consortium name="Ensembl"/>
        </authorList>
    </citation>
    <scope>IDENTIFICATION</scope>
</reference>
<evidence type="ECO:0000256" key="11">
    <source>
        <dbReference type="RuleBase" id="RU362106"/>
    </source>
</evidence>
<dbReference type="GO" id="GO:0000179">
    <property type="term" value="F:rRNA (adenine-N6,N6-)-dimethyltransferase activity"/>
    <property type="evidence" value="ECO:0007669"/>
    <property type="project" value="TreeGrafter"/>
</dbReference>
<keyword evidence="7" id="KW-0809">Transit peptide</keyword>
<keyword evidence="2 11" id="KW-0698">rRNA processing</keyword>
<evidence type="ECO:0000256" key="7">
    <source>
        <dbReference type="ARBA" id="ARBA00022946"/>
    </source>
</evidence>
<dbReference type="InterPro" id="IPR001737">
    <property type="entry name" value="KsgA/Erm"/>
</dbReference>